<organism evidence="6 7">
    <name type="scientific">Corallococcus aberystwythensis</name>
    <dbReference type="NCBI Taxonomy" id="2316722"/>
    <lineage>
        <taxon>Bacteria</taxon>
        <taxon>Pseudomonadati</taxon>
        <taxon>Myxococcota</taxon>
        <taxon>Myxococcia</taxon>
        <taxon>Myxococcales</taxon>
        <taxon>Cystobacterineae</taxon>
        <taxon>Myxococcaceae</taxon>
        <taxon>Corallococcus</taxon>
    </lineage>
</organism>
<proteinExistence type="predicted"/>
<comment type="caution">
    <text evidence="6">The sequence shown here is derived from an EMBL/GenBank/DDBJ whole genome shotgun (WGS) entry which is preliminary data.</text>
</comment>
<evidence type="ECO:0000259" key="5">
    <source>
        <dbReference type="PROSITE" id="PS50949"/>
    </source>
</evidence>
<evidence type="ECO:0000313" key="6">
    <source>
        <dbReference type="EMBL" id="RKH62160.1"/>
    </source>
</evidence>
<accession>A0A3A8Q5C9</accession>
<evidence type="ECO:0000256" key="3">
    <source>
        <dbReference type="ARBA" id="ARBA00023163"/>
    </source>
</evidence>
<dbReference type="PRINTS" id="PR00035">
    <property type="entry name" value="HTHGNTR"/>
</dbReference>
<reference evidence="7" key="1">
    <citation type="submission" date="2018-09" db="EMBL/GenBank/DDBJ databases">
        <authorList>
            <person name="Livingstone P.G."/>
            <person name="Whitworth D.E."/>
        </authorList>
    </citation>
    <scope>NUCLEOTIDE SEQUENCE [LARGE SCALE GENOMIC DNA]</scope>
    <source>
        <strain evidence="7">AB050A</strain>
    </source>
</reference>
<feature type="compositionally biased region" description="Polar residues" evidence="4">
    <location>
        <begin position="362"/>
        <end position="378"/>
    </location>
</feature>
<dbReference type="InterPro" id="IPR036390">
    <property type="entry name" value="WH_DNA-bd_sf"/>
</dbReference>
<dbReference type="InterPro" id="IPR000524">
    <property type="entry name" value="Tscrpt_reg_HTH_GntR"/>
</dbReference>
<feature type="domain" description="HTH gntR-type" evidence="5">
    <location>
        <begin position="1"/>
        <end position="50"/>
    </location>
</feature>
<protein>
    <submittedName>
        <fullName evidence="6">GntR family transcriptional regulator</fullName>
    </submittedName>
</protein>
<feature type="non-terminal residue" evidence="6">
    <location>
        <position position="1"/>
    </location>
</feature>
<keyword evidence="3" id="KW-0804">Transcription</keyword>
<dbReference type="PANTHER" id="PTHR43537">
    <property type="entry name" value="TRANSCRIPTIONAL REGULATOR, GNTR FAMILY"/>
    <property type="match status" value="1"/>
</dbReference>
<keyword evidence="2" id="KW-0238">DNA-binding</keyword>
<dbReference type="PROSITE" id="PS50949">
    <property type="entry name" value="HTH_GNTR"/>
    <property type="match status" value="1"/>
</dbReference>
<dbReference type="GO" id="GO:0003677">
    <property type="term" value="F:DNA binding"/>
    <property type="evidence" value="ECO:0007669"/>
    <property type="project" value="UniProtKB-KW"/>
</dbReference>
<evidence type="ECO:0000256" key="4">
    <source>
        <dbReference type="SAM" id="MobiDB-lite"/>
    </source>
</evidence>
<dbReference type="InterPro" id="IPR036388">
    <property type="entry name" value="WH-like_DNA-bd_sf"/>
</dbReference>
<dbReference type="SUPFAM" id="SSF46785">
    <property type="entry name" value="Winged helix' DNA-binding domain"/>
    <property type="match status" value="1"/>
</dbReference>
<feature type="region of interest" description="Disordered" evidence="4">
    <location>
        <begin position="296"/>
        <end position="386"/>
    </location>
</feature>
<keyword evidence="1" id="KW-0805">Transcription regulation</keyword>
<feature type="compositionally biased region" description="Gly residues" evidence="4">
    <location>
        <begin position="298"/>
        <end position="308"/>
    </location>
</feature>
<dbReference type="AlphaFoldDB" id="A0A3A8Q5C9"/>
<sequence length="386" mass="40557">PRNGGLASERKMARRFGVCRGTVREALRRLAARGLVVLRPGRQARAVALDESLTLENLGLALHDTRSEESRRLLEGFFSLKRQVLVELLSDCCANASAVALGPLESTCYALQDAARWYHPKERCAQLEFELLRLSAQVASRPGHLLLIQSLQRAFRGIADRLLPFMGGDAMRQWVICALDALYARDVQALQHQLPALMKTYDELVLDQFAPVTREQTSPEAPHAQEGHHCALASGSAQDDAPPARSCGEGLELGSLEPATEDRAASGVASCPHGQAFPLEPDSGALLLPVAPAPASSGPGGECTGGSVPGTVLGNVPDCRTGSDTSSPDGGIQPGPPPVGSLGHTHGVVREEDGPLHGTTAPFRSQTGGPCASGSSMALVTGPPDS</sequence>
<dbReference type="PANTHER" id="PTHR43537:SF5">
    <property type="entry name" value="UXU OPERON TRANSCRIPTIONAL REGULATOR"/>
    <property type="match status" value="1"/>
</dbReference>
<gene>
    <name evidence="6" type="ORF">D7W81_22750</name>
</gene>
<name>A0A3A8Q5C9_9BACT</name>
<dbReference type="Gene3D" id="1.10.10.10">
    <property type="entry name" value="Winged helix-like DNA-binding domain superfamily/Winged helix DNA-binding domain"/>
    <property type="match status" value="1"/>
</dbReference>
<keyword evidence="7" id="KW-1185">Reference proteome</keyword>
<dbReference type="EMBL" id="RAWK01000138">
    <property type="protein sequence ID" value="RKH62160.1"/>
    <property type="molecule type" value="Genomic_DNA"/>
</dbReference>
<evidence type="ECO:0000313" key="7">
    <source>
        <dbReference type="Proteomes" id="UP000267003"/>
    </source>
</evidence>
<feature type="region of interest" description="Disordered" evidence="4">
    <location>
        <begin position="214"/>
        <end position="252"/>
    </location>
</feature>
<dbReference type="Proteomes" id="UP000267003">
    <property type="component" value="Unassembled WGS sequence"/>
</dbReference>
<dbReference type="GO" id="GO:0003700">
    <property type="term" value="F:DNA-binding transcription factor activity"/>
    <property type="evidence" value="ECO:0007669"/>
    <property type="project" value="InterPro"/>
</dbReference>
<evidence type="ECO:0000256" key="2">
    <source>
        <dbReference type="ARBA" id="ARBA00023125"/>
    </source>
</evidence>
<evidence type="ECO:0000256" key="1">
    <source>
        <dbReference type="ARBA" id="ARBA00023015"/>
    </source>
</evidence>
<dbReference type="Pfam" id="PF00392">
    <property type="entry name" value="GntR"/>
    <property type="match status" value="1"/>
</dbReference>
<dbReference type="RefSeq" id="WP_147445587.1">
    <property type="nucleotide sequence ID" value="NZ_RAWK01000138.1"/>
</dbReference>